<feature type="compositionally biased region" description="Polar residues" evidence="2">
    <location>
        <begin position="370"/>
        <end position="381"/>
    </location>
</feature>
<keyword evidence="4" id="KW-1185">Reference proteome</keyword>
<protein>
    <submittedName>
        <fullName evidence="3">Uncharacterized protein</fullName>
    </submittedName>
</protein>
<dbReference type="InParanoid" id="A0A0C3P5W6"/>
<reference evidence="3 4" key="1">
    <citation type="submission" date="2014-04" db="EMBL/GenBank/DDBJ databases">
        <authorList>
            <consortium name="DOE Joint Genome Institute"/>
            <person name="Kuo A."/>
            <person name="Kohler A."/>
            <person name="Costa M.D."/>
            <person name="Nagy L.G."/>
            <person name="Floudas D."/>
            <person name="Copeland A."/>
            <person name="Barry K.W."/>
            <person name="Cichocki N."/>
            <person name="Veneault-Fourrey C."/>
            <person name="LaButti K."/>
            <person name="Lindquist E.A."/>
            <person name="Lipzen A."/>
            <person name="Lundell T."/>
            <person name="Morin E."/>
            <person name="Murat C."/>
            <person name="Sun H."/>
            <person name="Tunlid A."/>
            <person name="Henrissat B."/>
            <person name="Grigoriev I.V."/>
            <person name="Hibbett D.S."/>
            <person name="Martin F."/>
            <person name="Nordberg H.P."/>
            <person name="Cantor M.N."/>
            <person name="Hua S.X."/>
        </authorList>
    </citation>
    <scope>NUCLEOTIDE SEQUENCE [LARGE SCALE GENOMIC DNA]</scope>
    <source>
        <strain evidence="3 4">Marx 270</strain>
    </source>
</reference>
<name>A0A0C3P5W6_PISTI</name>
<dbReference type="InterPro" id="IPR046521">
    <property type="entry name" value="DUF6698"/>
</dbReference>
<organism evidence="3 4">
    <name type="scientific">Pisolithus tinctorius Marx 270</name>
    <dbReference type="NCBI Taxonomy" id="870435"/>
    <lineage>
        <taxon>Eukaryota</taxon>
        <taxon>Fungi</taxon>
        <taxon>Dikarya</taxon>
        <taxon>Basidiomycota</taxon>
        <taxon>Agaricomycotina</taxon>
        <taxon>Agaricomycetes</taxon>
        <taxon>Agaricomycetidae</taxon>
        <taxon>Boletales</taxon>
        <taxon>Sclerodermatineae</taxon>
        <taxon>Pisolithaceae</taxon>
        <taxon>Pisolithus</taxon>
    </lineage>
</organism>
<sequence length="430" mass="47971">MFFRKELFLLTTSQALRSVQLQLDVEKSRNRELLEKNAVLEANKTRCSTKDIPADVIAYDSEIKTLGKKYAVMMEMFLPRTPLTNAMSELSKSPSPVFATAEHYASRMAEEQGLVAELDSILPEHLRRIRNTHFFLDVFAQAMQSGRSNILYKLRDNAHEIFALPKNHFSPNASRLEVPEIAKMLGVKDVGTPNQRFTIWFPFLFKDMKLDMRKPFMNWKPLAQILKGALWGKMSLTEGFVRRGGPKTNGQKWQVTAVTPGSIAWAATMCMFLLSPDKEFPGNGCGAISKIDYYQVFRAYKQVLIMKWTDRHVQKIVMEMNHFVFGNPGAAAKSRMGAMEDFSVEIDAAMAAMDSAALSEDDADEMDSSGLSTPDSLSIADTNVPAASESHQIVTSVPAPVTTLRTSNDNSADPSSTDTLESGSINRFEP</sequence>
<accession>A0A0C3P5W6</accession>
<dbReference type="Pfam" id="PF20414">
    <property type="entry name" value="DUF6698"/>
    <property type="match status" value="1"/>
</dbReference>
<gene>
    <name evidence="3" type="ORF">M404DRAFT_146780</name>
</gene>
<feature type="region of interest" description="Disordered" evidence="2">
    <location>
        <begin position="357"/>
        <end position="430"/>
    </location>
</feature>
<dbReference type="EMBL" id="KN831979">
    <property type="protein sequence ID" value="KIO02891.1"/>
    <property type="molecule type" value="Genomic_DNA"/>
</dbReference>
<feature type="compositionally biased region" description="Polar residues" evidence="2">
    <location>
        <begin position="403"/>
        <end position="430"/>
    </location>
</feature>
<dbReference type="OrthoDB" id="3231188at2759"/>
<dbReference type="Proteomes" id="UP000054217">
    <property type="component" value="Unassembled WGS sequence"/>
</dbReference>
<proteinExistence type="predicted"/>
<evidence type="ECO:0000313" key="3">
    <source>
        <dbReference type="EMBL" id="KIO02891.1"/>
    </source>
</evidence>
<feature type="coiled-coil region" evidence="1">
    <location>
        <begin position="16"/>
        <end position="43"/>
    </location>
</feature>
<evidence type="ECO:0000256" key="1">
    <source>
        <dbReference type="SAM" id="Coils"/>
    </source>
</evidence>
<reference evidence="4" key="2">
    <citation type="submission" date="2015-01" db="EMBL/GenBank/DDBJ databases">
        <title>Evolutionary Origins and Diversification of the Mycorrhizal Mutualists.</title>
        <authorList>
            <consortium name="DOE Joint Genome Institute"/>
            <consortium name="Mycorrhizal Genomics Consortium"/>
            <person name="Kohler A."/>
            <person name="Kuo A."/>
            <person name="Nagy L.G."/>
            <person name="Floudas D."/>
            <person name="Copeland A."/>
            <person name="Barry K.W."/>
            <person name="Cichocki N."/>
            <person name="Veneault-Fourrey C."/>
            <person name="LaButti K."/>
            <person name="Lindquist E.A."/>
            <person name="Lipzen A."/>
            <person name="Lundell T."/>
            <person name="Morin E."/>
            <person name="Murat C."/>
            <person name="Riley R."/>
            <person name="Ohm R."/>
            <person name="Sun H."/>
            <person name="Tunlid A."/>
            <person name="Henrissat B."/>
            <person name="Grigoriev I.V."/>
            <person name="Hibbett D.S."/>
            <person name="Martin F."/>
        </authorList>
    </citation>
    <scope>NUCLEOTIDE SEQUENCE [LARGE SCALE GENOMIC DNA]</scope>
    <source>
        <strain evidence="4">Marx 270</strain>
    </source>
</reference>
<evidence type="ECO:0000256" key="2">
    <source>
        <dbReference type="SAM" id="MobiDB-lite"/>
    </source>
</evidence>
<keyword evidence="1" id="KW-0175">Coiled coil</keyword>
<dbReference type="AlphaFoldDB" id="A0A0C3P5W6"/>
<evidence type="ECO:0000313" key="4">
    <source>
        <dbReference type="Proteomes" id="UP000054217"/>
    </source>
</evidence>
<dbReference type="HOGENOM" id="CLU_046463_0_0_1"/>